<proteinExistence type="predicted"/>
<dbReference type="OrthoDB" id="6270478at2"/>
<evidence type="ECO:0000313" key="2">
    <source>
        <dbReference type="Proteomes" id="UP000094849"/>
    </source>
</evidence>
<protein>
    <submittedName>
        <fullName evidence="1">Uncharacterized protein</fullName>
    </submittedName>
</protein>
<gene>
    <name evidence="1" type="ORF">A3196_03295</name>
</gene>
<dbReference type="EMBL" id="LVJZ01000003">
    <property type="protein sequence ID" value="ODB95867.1"/>
    <property type="molecule type" value="Genomic_DNA"/>
</dbReference>
<accession>A0A1E2UMD0</accession>
<name>A0A1E2UMD0_9GAMM</name>
<dbReference type="RefSeq" id="WP_069015221.1">
    <property type="nucleotide sequence ID" value="NZ_LVJW01000006.1"/>
</dbReference>
<evidence type="ECO:0000313" key="1">
    <source>
        <dbReference type="EMBL" id="ODB95867.1"/>
    </source>
</evidence>
<keyword evidence="2" id="KW-1185">Reference proteome</keyword>
<comment type="caution">
    <text evidence="1">The sequence shown here is derived from an EMBL/GenBank/DDBJ whole genome shotgun (WGS) entry which is preliminary data.</text>
</comment>
<sequence>MQIKDCCYTLIVITALSSPSFHSQARNCIKGKPCGNGCIAKQKTCRIDGQTSTAPSSQANESVIRRTVLRLPKVYQITADEAYARKAPDSPVSTGYYKQGQRVFVYTTADGWARISNMQPEEWLELSKLQPVHPKTK</sequence>
<dbReference type="Proteomes" id="UP000094849">
    <property type="component" value="Unassembled WGS sequence"/>
</dbReference>
<dbReference type="AlphaFoldDB" id="A0A1E2UMD0"/>
<organism evidence="1 2">
    <name type="scientific">Candidatus Thiodiazotropha endoloripes</name>
    <dbReference type="NCBI Taxonomy" id="1818881"/>
    <lineage>
        <taxon>Bacteria</taxon>
        <taxon>Pseudomonadati</taxon>
        <taxon>Pseudomonadota</taxon>
        <taxon>Gammaproteobacteria</taxon>
        <taxon>Chromatiales</taxon>
        <taxon>Sedimenticolaceae</taxon>
        <taxon>Candidatus Thiodiazotropha</taxon>
    </lineage>
</organism>
<reference evidence="1 2" key="1">
    <citation type="submission" date="2016-03" db="EMBL/GenBank/DDBJ databases">
        <title>Chemosynthetic sulphur-oxidizing symbionts of marine invertebrate animals are capable of nitrogen fixation.</title>
        <authorList>
            <person name="Petersen J.M."/>
            <person name="Kemper A."/>
            <person name="Gruber-Vodicka H."/>
            <person name="Cardini U."/>
            <person name="Geest Mvander."/>
            <person name="Kleiner M."/>
            <person name="Bulgheresi S."/>
            <person name="Fussmann M."/>
            <person name="Herbold C."/>
            <person name="Seah B.K.B."/>
            <person name="Antony C.Paul."/>
            <person name="Liu D."/>
            <person name="Belitz A."/>
            <person name="Weber M."/>
        </authorList>
    </citation>
    <scope>NUCLEOTIDE SEQUENCE [LARGE SCALE GENOMIC DNA]</scope>
    <source>
        <strain evidence="1">G_D</strain>
    </source>
</reference>